<dbReference type="EMBL" id="KZ679272">
    <property type="protein sequence ID" value="PTB36004.1"/>
    <property type="molecule type" value="Genomic_DNA"/>
</dbReference>
<dbReference type="Proteomes" id="UP000240493">
    <property type="component" value="Unassembled WGS sequence"/>
</dbReference>
<accession>A0A2T3YU15</accession>
<organism evidence="1 2">
    <name type="scientific">Trichoderma asperellum (strain ATCC 204424 / CBS 433.97 / NBRC 101777)</name>
    <dbReference type="NCBI Taxonomy" id="1042311"/>
    <lineage>
        <taxon>Eukaryota</taxon>
        <taxon>Fungi</taxon>
        <taxon>Dikarya</taxon>
        <taxon>Ascomycota</taxon>
        <taxon>Pezizomycotina</taxon>
        <taxon>Sordariomycetes</taxon>
        <taxon>Hypocreomycetidae</taxon>
        <taxon>Hypocreales</taxon>
        <taxon>Hypocreaceae</taxon>
        <taxon>Trichoderma</taxon>
    </lineage>
</organism>
<name>A0A2T3YU15_TRIA4</name>
<sequence length="156" mass="17322">MISNPLIDPMSDSFMPALRKERTHPTHTHVQCTSTSNLQKGRQIRGRPSMLGCGAVYAAVSYIINSLPQRYKFKASSTYESWPSLQAQESCRWDRAAPRLSTAPITGRRPHGTASTKILTTPLFVSQRQLMAYKHERAETSGGIGNAAHINPFHEA</sequence>
<keyword evidence="2" id="KW-1185">Reference proteome</keyword>
<evidence type="ECO:0000313" key="2">
    <source>
        <dbReference type="Proteomes" id="UP000240493"/>
    </source>
</evidence>
<gene>
    <name evidence="1" type="ORF">M441DRAFT_290330</name>
</gene>
<proteinExistence type="predicted"/>
<reference evidence="1 2" key="1">
    <citation type="submission" date="2016-07" db="EMBL/GenBank/DDBJ databases">
        <title>Multiple horizontal gene transfer events from other fungi enriched the ability of initially mycotrophic Trichoderma (Ascomycota) to feed on dead plant biomass.</title>
        <authorList>
            <consortium name="DOE Joint Genome Institute"/>
            <person name="Aerts A."/>
            <person name="Atanasova L."/>
            <person name="Chenthamara K."/>
            <person name="Zhang J."/>
            <person name="Grujic M."/>
            <person name="Henrissat B."/>
            <person name="Kuo A."/>
            <person name="Salamov A."/>
            <person name="Lipzen A."/>
            <person name="Labutti K."/>
            <person name="Barry K."/>
            <person name="Miao Y."/>
            <person name="Rahimi M.J."/>
            <person name="Shen Q."/>
            <person name="Grigoriev I.V."/>
            <person name="Kubicek C.P."/>
            <person name="Druzhinina I.S."/>
        </authorList>
    </citation>
    <scope>NUCLEOTIDE SEQUENCE [LARGE SCALE GENOMIC DNA]</scope>
    <source>
        <strain evidence="1 2">CBS 433.97</strain>
    </source>
</reference>
<evidence type="ECO:0000313" key="1">
    <source>
        <dbReference type="EMBL" id="PTB36004.1"/>
    </source>
</evidence>
<protein>
    <submittedName>
        <fullName evidence="1">Uncharacterized protein</fullName>
    </submittedName>
</protein>
<dbReference type="AlphaFoldDB" id="A0A2T3YU15"/>